<sequence>MPYSSMTDGCLDAELNLGFCCLFLRLLSIKQGSRPRINLENLSLISFLSFSTKCRCLHFNETTSMIDYLNSNFQFSKTQSLYISKRVSRGKFPQNPLSVLTFFKQIGFSQSQILSLIRQRPQILFTDVDKILRSKIEFFQMSGFQDRELCSFISKHPSILTHSLKKTLVPSVEAIRKIVCDQKDFILVLHRGGWILPKYKRFMDNAVFLERCGILGTHLALLLKLQPRLFIAQQSTIQNRVSRAVDLGFRENSRMLVHAIHTLSCLSDKTFERKLKLINSFGFSNDEGLQMLKRTPTLFRTSEMKLKVGMKFFLHTVMLPKSVLIHRPQILMYSMEDRVLPRYKVFQLLKSKNLCKKGPSYIHVLCLSEEMFLDKKPGQFWTNDLDVLGRQLLGVEDCTDGDEECVQRRMTLEAHLDYIYTQHHKP</sequence>
<dbReference type="GO" id="GO:0008083">
    <property type="term" value="F:growth factor activity"/>
    <property type="evidence" value="ECO:0007669"/>
    <property type="project" value="UniProtKB-UniRule"/>
</dbReference>
<keyword evidence="10" id="KW-0809">Transit peptide</keyword>
<keyword evidence="4" id="KW-0805">Transcription regulation</keyword>
<protein>
    <recommendedName>
        <fullName evidence="12">Phytosulfokine</fullName>
    </recommendedName>
    <component>
        <recommendedName>
            <fullName evidence="12">Phytosulfokine-alpha</fullName>
            <shortName evidence="12">PSK-alpha</shortName>
            <shortName evidence="12">Phytosulfokine-a</shortName>
        </recommendedName>
    </component>
    <component>
        <recommendedName>
            <fullName evidence="12">Phytosulfokine-beta</fullName>
            <shortName evidence="12">PSK-beta</shortName>
            <shortName evidence="12">Phytosulfokine-b</shortName>
        </recommendedName>
    </component>
</protein>
<dbReference type="Pfam" id="PF06404">
    <property type="entry name" value="PSK"/>
    <property type="match status" value="1"/>
</dbReference>
<keyword evidence="7 12" id="KW-0765">Sulfation</keyword>
<dbReference type="Proteomes" id="UP001374535">
    <property type="component" value="Chromosome 8"/>
</dbReference>
<keyword evidence="4" id="KW-0804">Transcription</keyword>
<dbReference type="PANTHER" id="PTHR13068">
    <property type="entry name" value="CGI-12 PROTEIN-RELATED"/>
    <property type="match status" value="1"/>
</dbReference>
<dbReference type="PANTHER" id="PTHR13068:SF173">
    <property type="entry name" value="EMB|CAB62602.1"/>
    <property type="match status" value="1"/>
</dbReference>
<evidence type="ECO:0000256" key="12">
    <source>
        <dbReference type="RuleBase" id="RU368031"/>
    </source>
</evidence>
<dbReference type="GO" id="GO:0030154">
    <property type="term" value="P:cell differentiation"/>
    <property type="evidence" value="ECO:0007669"/>
    <property type="project" value="UniProtKB-UniRule"/>
</dbReference>
<dbReference type="Pfam" id="PF02536">
    <property type="entry name" value="mTERF"/>
    <property type="match status" value="2"/>
</dbReference>
<dbReference type="FunFam" id="1.25.70.10:FF:000001">
    <property type="entry name" value="Mitochondrial transcription termination factor-like"/>
    <property type="match status" value="1"/>
</dbReference>
<comment type="similarity">
    <text evidence="2">Belongs to the mTERF family.</text>
</comment>
<evidence type="ECO:0000256" key="1">
    <source>
        <dbReference type="ARBA" id="ARBA00004613"/>
    </source>
</evidence>
<accession>A0AAQ3N226</accession>
<evidence type="ECO:0000256" key="10">
    <source>
        <dbReference type="ARBA" id="ARBA00022946"/>
    </source>
</evidence>
<keyword evidence="11 12" id="KW-0339">Growth factor</keyword>
<dbReference type="Gene3D" id="1.25.70.10">
    <property type="entry name" value="Transcription termination factor 3, mitochondrial"/>
    <property type="match status" value="2"/>
</dbReference>
<dbReference type="GO" id="GO:0005576">
    <property type="term" value="C:extracellular region"/>
    <property type="evidence" value="ECO:0007669"/>
    <property type="project" value="UniProtKB-SubCell"/>
</dbReference>
<keyword evidence="5 12" id="KW-0217">Developmental protein</keyword>
<comment type="similarity">
    <text evidence="3 12">Belongs to the phytosulfokine family.</text>
</comment>
<dbReference type="GO" id="GO:0006353">
    <property type="term" value="P:DNA-templated transcription termination"/>
    <property type="evidence" value="ECO:0007669"/>
    <property type="project" value="UniProtKB-KW"/>
</dbReference>
<comment type="function">
    <text evidence="12">Promotes plant cell differentiation, organogenesis and somatic embryogenesis as well as cell proliferation.</text>
</comment>
<keyword evidence="9 12" id="KW-0221">Differentiation</keyword>
<dbReference type="InterPro" id="IPR038538">
    <property type="entry name" value="MTERF_sf"/>
</dbReference>
<evidence type="ECO:0000256" key="2">
    <source>
        <dbReference type="ARBA" id="ARBA00007692"/>
    </source>
</evidence>
<evidence type="ECO:0000256" key="8">
    <source>
        <dbReference type="ARBA" id="ARBA00022729"/>
    </source>
</evidence>
<comment type="PTM">
    <text evidence="12">Sulfation is important for activity and for the binding to a putative membrane receptor.</text>
</comment>
<proteinExistence type="inferred from homology"/>
<evidence type="ECO:0000313" key="13">
    <source>
        <dbReference type="EMBL" id="WVZ01168.1"/>
    </source>
</evidence>
<dbReference type="GO" id="GO:0008283">
    <property type="term" value="P:cell population proliferation"/>
    <property type="evidence" value="ECO:0007669"/>
    <property type="project" value="UniProtKB-UniRule"/>
</dbReference>
<dbReference type="InterPro" id="IPR009438">
    <property type="entry name" value="Phytosulfokine"/>
</dbReference>
<dbReference type="SMART" id="SM00733">
    <property type="entry name" value="Mterf"/>
    <property type="match status" value="6"/>
</dbReference>
<dbReference type="GO" id="GO:0003676">
    <property type="term" value="F:nucleic acid binding"/>
    <property type="evidence" value="ECO:0007669"/>
    <property type="project" value="InterPro"/>
</dbReference>
<keyword evidence="14" id="KW-1185">Reference proteome</keyword>
<dbReference type="InterPro" id="IPR003690">
    <property type="entry name" value="MTERF"/>
</dbReference>
<evidence type="ECO:0000256" key="3">
    <source>
        <dbReference type="ARBA" id="ARBA00010781"/>
    </source>
</evidence>
<evidence type="ECO:0000256" key="7">
    <source>
        <dbReference type="ARBA" id="ARBA00022641"/>
    </source>
</evidence>
<keyword evidence="6 12" id="KW-0964">Secreted</keyword>
<keyword evidence="8 12" id="KW-0732">Signal</keyword>
<reference evidence="13 14" key="1">
    <citation type="journal article" date="2023" name="Life. Sci Alliance">
        <title>Evolutionary insights into 3D genome organization and epigenetic landscape of Vigna mungo.</title>
        <authorList>
            <person name="Junaid A."/>
            <person name="Singh B."/>
            <person name="Bhatia S."/>
        </authorList>
    </citation>
    <scope>NUCLEOTIDE SEQUENCE [LARGE SCALE GENOMIC DNA]</scope>
    <source>
        <strain evidence="13">Urdbean</strain>
    </source>
</reference>
<dbReference type="EMBL" id="CP144693">
    <property type="protein sequence ID" value="WVZ01168.1"/>
    <property type="molecule type" value="Genomic_DNA"/>
</dbReference>
<comment type="PTM">
    <text evidence="12">PSK-alpha is produced by endopeptidase digestion. PSK-beta is produced from PSK-alpha by exopeptidase digestion.</text>
</comment>
<dbReference type="AlphaFoldDB" id="A0AAQ3N226"/>
<name>A0AAQ3N226_VIGMU</name>
<evidence type="ECO:0000256" key="11">
    <source>
        <dbReference type="ARBA" id="ARBA00023030"/>
    </source>
</evidence>
<gene>
    <name evidence="13" type="ORF">V8G54_027237</name>
</gene>
<evidence type="ECO:0000256" key="6">
    <source>
        <dbReference type="ARBA" id="ARBA00022525"/>
    </source>
</evidence>
<organism evidence="13 14">
    <name type="scientific">Vigna mungo</name>
    <name type="common">Black gram</name>
    <name type="synonym">Phaseolus mungo</name>
    <dbReference type="NCBI Taxonomy" id="3915"/>
    <lineage>
        <taxon>Eukaryota</taxon>
        <taxon>Viridiplantae</taxon>
        <taxon>Streptophyta</taxon>
        <taxon>Embryophyta</taxon>
        <taxon>Tracheophyta</taxon>
        <taxon>Spermatophyta</taxon>
        <taxon>Magnoliopsida</taxon>
        <taxon>eudicotyledons</taxon>
        <taxon>Gunneridae</taxon>
        <taxon>Pentapetalae</taxon>
        <taxon>rosids</taxon>
        <taxon>fabids</taxon>
        <taxon>Fabales</taxon>
        <taxon>Fabaceae</taxon>
        <taxon>Papilionoideae</taxon>
        <taxon>50 kb inversion clade</taxon>
        <taxon>NPAAA clade</taxon>
        <taxon>indigoferoid/millettioid clade</taxon>
        <taxon>Phaseoleae</taxon>
        <taxon>Vigna</taxon>
    </lineage>
</organism>
<evidence type="ECO:0000313" key="14">
    <source>
        <dbReference type="Proteomes" id="UP001374535"/>
    </source>
</evidence>
<comment type="subcellular location">
    <subcellularLocation>
        <location evidence="1 12">Secreted</location>
    </subcellularLocation>
</comment>
<keyword evidence="4" id="KW-0806">Transcription termination</keyword>
<evidence type="ECO:0000256" key="4">
    <source>
        <dbReference type="ARBA" id="ARBA00022472"/>
    </source>
</evidence>
<evidence type="ECO:0000256" key="9">
    <source>
        <dbReference type="ARBA" id="ARBA00022782"/>
    </source>
</evidence>
<evidence type="ECO:0000256" key="5">
    <source>
        <dbReference type="ARBA" id="ARBA00022473"/>
    </source>
</evidence>